<reference evidence="2" key="1">
    <citation type="journal article" date="2013" name="Nature">
        <title>Pan genome of the phytoplankton Emiliania underpins its global distribution.</title>
        <authorList>
            <person name="Read B.A."/>
            <person name="Kegel J."/>
            <person name="Klute M.J."/>
            <person name="Kuo A."/>
            <person name="Lefebvre S.C."/>
            <person name="Maumus F."/>
            <person name="Mayer C."/>
            <person name="Miller J."/>
            <person name="Monier A."/>
            <person name="Salamov A."/>
            <person name="Young J."/>
            <person name="Aguilar M."/>
            <person name="Claverie J.M."/>
            <person name="Frickenhaus S."/>
            <person name="Gonzalez K."/>
            <person name="Herman E.K."/>
            <person name="Lin Y.C."/>
            <person name="Napier J."/>
            <person name="Ogata H."/>
            <person name="Sarno A.F."/>
            <person name="Shmutz J."/>
            <person name="Schroeder D."/>
            <person name="de Vargas C."/>
            <person name="Verret F."/>
            <person name="von Dassow P."/>
            <person name="Valentin K."/>
            <person name="Van de Peer Y."/>
            <person name="Wheeler G."/>
            <person name="Dacks J.B."/>
            <person name="Delwiche C.F."/>
            <person name="Dyhrman S.T."/>
            <person name="Glockner G."/>
            <person name="John U."/>
            <person name="Richards T."/>
            <person name="Worden A.Z."/>
            <person name="Zhang X."/>
            <person name="Grigoriev I.V."/>
            <person name="Allen A.E."/>
            <person name="Bidle K."/>
            <person name="Borodovsky M."/>
            <person name="Bowler C."/>
            <person name="Brownlee C."/>
            <person name="Cock J.M."/>
            <person name="Elias M."/>
            <person name="Gladyshev V.N."/>
            <person name="Groth M."/>
            <person name="Guda C."/>
            <person name="Hadaegh A."/>
            <person name="Iglesias-Rodriguez M.D."/>
            <person name="Jenkins J."/>
            <person name="Jones B.M."/>
            <person name="Lawson T."/>
            <person name="Leese F."/>
            <person name="Lindquist E."/>
            <person name="Lobanov A."/>
            <person name="Lomsadze A."/>
            <person name="Malik S.B."/>
            <person name="Marsh M.E."/>
            <person name="Mackinder L."/>
            <person name="Mock T."/>
            <person name="Mueller-Roeber B."/>
            <person name="Pagarete A."/>
            <person name="Parker M."/>
            <person name="Probert I."/>
            <person name="Quesneville H."/>
            <person name="Raines C."/>
            <person name="Rensing S.A."/>
            <person name="Riano-Pachon D.M."/>
            <person name="Richier S."/>
            <person name="Rokitta S."/>
            <person name="Shiraiwa Y."/>
            <person name="Soanes D.M."/>
            <person name="van der Giezen M."/>
            <person name="Wahlund T.M."/>
            <person name="Williams B."/>
            <person name="Wilson W."/>
            <person name="Wolfe G."/>
            <person name="Wurch L.L."/>
        </authorList>
    </citation>
    <scope>NUCLEOTIDE SEQUENCE</scope>
</reference>
<reference evidence="1" key="2">
    <citation type="submission" date="2024-10" db="UniProtKB">
        <authorList>
            <consortium name="EnsemblProtists"/>
        </authorList>
    </citation>
    <scope>IDENTIFICATION</scope>
</reference>
<proteinExistence type="predicted"/>
<dbReference type="HOGENOM" id="CLU_1910586_0_0_1"/>
<dbReference type="GeneID" id="17268341"/>
<evidence type="ECO:0000313" key="2">
    <source>
        <dbReference type="Proteomes" id="UP000013827"/>
    </source>
</evidence>
<dbReference type="AlphaFoldDB" id="A0A0D3JH09"/>
<dbReference type="EnsemblProtists" id="EOD22794">
    <property type="protein sequence ID" value="EOD22794"/>
    <property type="gene ID" value="EMIHUDRAFT_195166"/>
</dbReference>
<dbReference type="Proteomes" id="UP000013827">
    <property type="component" value="Unassembled WGS sequence"/>
</dbReference>
<dbReference type="KEGG" id="ehx:EMIHUDRAFT_195166"/>
<keyword evidence="2" id="KW-1185">Reference proteome</keyword>
<protein>
    <submittedName>
        <fullName evidence="1">Uncharacterized protein</fullName>
    </submittedName>
</protein>
<dbReference type="RefSeq" id="XP_005775223.1">
    <property type="nucleotide sequence ID" value="XM_005775166.1"/>
</dbReference>
<name>A0A0D3JH09_EMIH1</name>
<organism evidence="1 2">
    <name type="scientific">Emiliania huxleyi (strain CCMP1516)</name>
    <dbReference type="NCBI Taxonomy" id="280463"/>
    <lineage>
        <taxon>Eukaryota</taxon>
        <taxon>Haptista</taxon>
        <taxon>Haptophyta</taxon>
        <taxon>Prymnesiophyceae</taxon>
        <taxon>Isochrysidales</taxon>
        <taxon>Noelaerhabdaceae</taxon>
        <taxon>Emiliania</taxon>
    </lineage>
</organism>
<accession>A0A0D3JH09</accession>
<dbReference type="PaxDb" id="2903-EOD22794"/>
<evidence type="ECO:0000313" key="1">
    <source>
        <dbReference type="EnsemblProtists" id="EOD22794"/>
    </source>
</evidence>
<sequence>MEYSARLLWGSSTSTHFAPSVEGRLGMTAATWRIILAVTSLGDSKTYSATSVLTVCPFGEVMGARANSALPVLSTSPLSAETKKLLVVTLVSFARKAAVSDEANVVPKSSTRSSTATKNAFLHGDTSFIAWPQ</sequence>